<dbReference type="AlphaFoldDB" id="A0A197JX10"/>
<evidence type="ECO:0000313" key="3">
    <source>
        <dbReference type="EMBL" id="OAQ29488.1"/>
    </source>
</evidence>
<reference evidence="3 4" key="1">
    <citation type="submission" date="2016-05" db="EMBL/GenBank/DDBJ databases">
        <title>Genome sequencing reveals origins of a unique bacterial endosymbiosis in the earliest lineages of terrestrial Fungi.</title>
        <authorList>
            <consortium name="DOE Joint Genome Institute"/>
            <person name="Uehling J."/>
            <person name="Gryganskyi A."/>
            <person name="Hameed K."/>
            <person name="Tschaplinski T."/>
            <person name="Misztal P."/>
            <person name="Wu S."/>
            <person name="Desiro A."/>
            <person name="Vande Pol N."/>
            <person name="Du Z.-Y."/>
            <person name="Zienkiewicz A."/>
            <person name="Zienkiewicz K."/>
            <person name="Morin E."/>
            <person name="Tisserant E."/>
            <person name="Splivallo R."/>
            <person name="Hainaut M."/>
            <person name="Henrissat B."/>
            <person name="Ohm R."/>
            <person name="Kuo A."/>
            <person name="Yan J."/>
            <person name="Lipzen A."/>
            <person name="Nolan M."/>
            <person name="Labutti K."/>
            <person name="Barry K."/>
            <person name="Goldstein A."/>
            <person name="Labbe J."/>
            <person name="Schadt C."/>
            <person name="Tuskan G."/>
            <person name="Grigoriev I."/>
            <person name="Martin F."/>
            <person name="Vilgalys R."/>
            <person name="Bonito G."/>
        </authorList>
    </citation>
    <scope>NUCLEOTIDE SEQUENCE [LARGE SCALE GENOMIC DNA]</scope>
    <source>
        <strain evidence="3 4">AG-77</strain>
    </source>
</reference>
<dbReference type="PROSITE" id="PS51465">
    <property type="entry name" value="KAZAL_2"/>
    <property type="match status" value="1"/>
</dbReference>
<sequence>MKFSTIAPLAFIAILSTMVTISFAAPAVEATNNKSKPPNCKIACTKEYNPRCAKLNSGKYQTFGNQCTFEAYVCEHPKEKVSLISKTACPEDPPHICGIACMNIYDPICAKFKGGKTETFGNQCELDRAMCRTPQEKVMVTKGECPK</sequence>
<accession>A0A197JX10</accession>
<keyword evidence="1" id="KW-0732">Signal</keyword>
<organism evidence="3 4">
    <name type="scientific">Linnemannia elongata AG-77</name>
    <dbReference type="NCBI Taxonomy" id="1314771"/>
    <lineage>
        <taxon>Eukaryota</taxon>
        <taxon>Fungi</taxon>
        <taxon>Fungi incertae sedis</taxon>
        <taxon>Mucoromycota</taxon>
        <taxon>Mortierellomycotina</taxon>
        <taxon>Mortierellomycetes</taxon>
        <taxon>Mortierellales</taxon>
        <taxon>Mortierellaceae</taxon>
        <taxon>Linnemannia</taxon>
    </lineage>
</organism>
<dbReference type="OrthoDB" id="7451940at2759"/>
<protein>
    <recommendedName>
        <fullName evidence="2">Kazal-like domain-containing protein</fullName>
    </recommendedName>
</protein>
<gene>
    <name evidence="3" type="ORF">K457DRAFT_137949</name>
</gene>
<dbReference type="Gene3D" id="3.30.60.30">
    <property type="match status" value="2"/>
</dbReference>
<dbReference type="InterPro" id="IPR036058">
    <property type="entry name" value="Kazal_dom_sf"/>
</dbReference>
<proteinExistence type="predicted"/>
<dbReference type="InterPro" id="IPR002350">
    <property type="entry name" value="Kazal_dom"/>
</dbReference>
<feature type="signal peptide" evidence="1">
    <location>
        <begin position="1"/>
        <end position="24"/>
    </location>
</feature>
<name>A0A197JX10_9FUNG</name>
<dbReference type="SUPFAM" id="SSF100895">
    <property type="entry name" value="Kazal-type serine protease inhibitors"/>
    <property type="match status" value="2"/>
</dbReference>
<feature type="chain" id="PRO_5008276333" description="Kazal-like domain-containing protein" evidence="1">
    <location>
        <begin position="25"/>
        <end position="147"/>
    </location>
</feature>
<dbReference type="EMBL" id="KV442041">
    <property type="protein sequence ID" value="OAQ29488.1"/>
    <property type="molecule type" value="Genomic_DNA"/>
</dbReference>
<keyword evidence="4" id="KW-1185">Reference proteome</keyword>
<feature type="domain" description="Kazal-like" evidence="2">
    <location>
        <begin position="83"/>
        <end position="147"/>
    </location>
</feature>
<dbReference type="Proteomes" id="UP000078512">
    <property type="component" value="Unassembled WGS sequence"/>
</dbReference>
<evidence type="ECO:0000313" key="4">
    <source>
        <dbReference type="Proteomes" id="UP000078512"/>
    </source>
</evidence>
<evidence type="ECO:0000256" key="1">
    <source>
        <dbReference type="SAM" id="SignalP"/>
    </source>
</evidence>
<evidence type="ECO:0000259" key="2">
    <source>
        <dbReference type="PROSITE" id="PS51465"/>
    </source>
</evidence>